<feature type="region of interest" description="Disordered" evidence="2">
    <location>
        <begin position="143"/>
        <end position="193"/>
    </location>
</feature>
<feature type="compositionally biased region" description="Polar residues" evidence="2">
    <location>
        <begin position="45"/>
        <end position="75"/>
    </location>
</feature>
<feature type="region of interest" description="Disordered" evidence="2">
    <location>
        <begin position="492"/>
        <end position="528"/>
    </location>
</feature>
<keyword evidence="5" id="KW-1185">Reference proteome</keyword>
<feature type="compositionally biased region" description="Low complexity" evidence="2">
    <location>
        <begin position="15"/>
        <end position="44"/>
    </location>
</feature>
<protein>
    <recommendedName>
        <fullName evidence="3">Putative plant transposon protein domain-containing protein</fullName>
    </recommendedName>
</protein>
<dbReference type="InterPro" id="IPR046796">
    <property type="entry name" value="Transposase_32_dom"/>
</dbReference>
<evidence type="ECO:0000313" key="5">
    <source>
        <dbReference type="Proteomes" id="UP000265520"/>
    </source>
</evidence>
<evidence type="ECO:0000313" key="4">
    <source>
        <dbReference type="EMBL" id="MCH79647.1"/>
    </source>
</evidence>
<keyword evidence="1" id="KW-0175">Coiled coil</keyword>
<name>A0A392LXF8_9FABA</name>
<sequence length="592" mass="66456">MARTKELARKRVHDPISSSSISSSPPRPRSSSSPHDADSVSPSPINNMQLTSVIAAETASQPSKINPSVLNQTLNVDPITTKFPSPEKSPSPDKTPSPAKNQTTSVKIKKSKTSTKQEGIRKSTRIMMGTGKKPVIDTTIHNLDTDSENTLSNQGNPEPITTTRSEPTPTFNPRTKIPSVSASKPKPKKDKAKGKEKVLFEEFPIIKGIKIPLVLPENKEEFEKFWKPKPIAPARNYELETLYNGGLNLYQYIDPQGWVNFVRIKETVYPRVVQSFYFNAEVHADKSLIISWVKGQEVRLTPEIISDVLSIPCDGAMVYGPSWYDDLQVNKKELILLFSEHGAQIENPTASSLNTEFKVLHNICQYCIFPRFGSLEKVTDNDLMVLYHLKNKYQLNLPYVIIHHMIKTAESGKKRNVIPYGMLLTKIFKKLKVDLKKESSENVCHTFSVKNTHHMKKVAAAEDPVVGLKRKREEEEGAIEKWEQLLTAMMKNFKPNNPENPSDTIPSSLDTSLHPDSTPGAQIAPIEQRTGKSLKEFYSSSTPINKSMFSPLITSSQATLNTFMSTEFAKKFFQSNPLLPSHSKHIHEHIIC</sequence>
<dbReference type="AlphaFoldDB" id="A0A392LXF8"/>
<feature type="region of interest" description="Disordered" evidence="2">
    <location>
        <begin position="1"/>
        <end position="123"/>
    </location>
</feature>
<feature type="compositionally biased region" description="Polar residues" evidence="2">
    <location>
        <begin position="148"/>
        <end position="173"/>
    </location>
</feature>
<feature type="coiled-coil region" evidence="1">
    <location>
        <begin position="465"/>
        <end position="492"/>
    </location>
</feature>
<evidence type="ECO:0000256" key="2">
    <source>
        <dbReference type="SAM" id="MobiDB-lite"/>
    </source>
</evidence>
<dbReference type="EMBL" id="LXQA010000254">
    <property type="protein sequence ID" value="MCH79647.1"/>
    <property type="molecule type" value="Genomic_DNA"/>
</dbReference>
<feature type="compositionally biased region" description="Polar residues" evidence="2">
    <location>
        <begin position="494"/>
        <end position="515"/>
    </location>
</feature>
<reference evidence="4 5" key="1">
    <citation type="journal article" date="2018" name="Front. Plant Sci.">
        <title>Red Clover (Trifolium pratense) and Zigzag Clover (T. medium) - A Picture of Genomic Similarities and Differences.</title>
        <authorList>
            <person name="Dluhosova J."/>
            <person name="Istvanek J."/>
            <person name="Nedelnik J."/>
            <person name="Repkova J."/>
        </authorList>
    </citation>
    <scope>NUCLEOTIDE SEQUENCE [LARGE SCALE GENOMIC DNA]</scope>
    <source>
        <strain evidence="5">cv. 10/8</strain>
        <tissue evidence="4">Leaf</tissue>
    </source>
</reference>
<evidence type="ECO:0000256" key="1">
    <source>
        <dbReference type="SAM" id="Coils"/>
    </source>
</evidence>
<dbReference type="Pfam" id="PF20167">
    <property type="entry name" value="Transposase_32"/>
    <property type="match status" value="1"/>
</dbReference>
<comment type="caution">
    <text evidence="4">The sequence shown here is derived from an EMBL/GenBank/DDBJ whole genome shotgun (WGS) entry which is preliminary data.</text>
</comment>
<gene>
    <name evidence="4" type="ORF">A2U01_0000400</name>
</gene>
<organism evidence="4 5">
    <name type="scientific">Trifolium medium</name>
    <dbReference type="NCBI Taxonomy" id="97028"/>
    <lineage>
        <taxon>Eukaryota</taxon>
        <taxon>Viridiplantae</taxon>
        <taxon>Streptophyta</taxon>
        <taxon>Embryophyta</taxon>
        <taxon>Tracheophyta</taxon>
        <taxon>Spermatophyta</taxon>
        <taxon>Magnoliopsida</taxon>
        <taxon>eudicotyledons</taxon>
        <taxon>Gunneridae</taxon>
        <taxon>Pentapetalae</taxon>
        <taxon>rosids</taxon>
        <taxon>fabids</taxon>
        <taxon>Fabales</taxon>
        <taxon>Fabaceae</taxon>
        <taxon>Papilionoideae</taxon>
        <taxon>50 kb inversion clade</taxon>
        <taxon>NPAAA clade</taxon>
        <taxon>Hologalegina</taxon>
        <taxon>IRL clade</taxon>
        <taxon>Trifolieae</taxon>
        <taxon>Trifolium</taxon>
    </lineage>
</organism>
<dbReference type="Proteomes" id="UP000265520">
    <property type="component" value="Unassembled WGS sequence"/>
</dbReference>
<evidence type="ECO:0000259" key="3">
    <source>
        <dbReference type="Pfam" id="PF20167"/>
    </source>
</evidence>
<accession>A0A392LXF8</accession>
<feature type="domain" description="Putative plant transposon protein" evidence="3">
    <location>
        <begin position="256"/>
        <end position="434"/>
    </location>
</feature>
<proteinExistence type="predicted"/>